<dbReference type="AlphaFoldDB" id="A0A382C9D6"/>
<feature type="compositionally biased region" description="Basic residues" evidence="2">
    <location>
        <begin position="49"/>
        <end position="63"/>
    </location>
</feature>
<evidence type="ECO:0000256" key="2">
    <source>
        <dbReference type="SAM" id="MobiDB-lite"/>
    </source>
</evidence>
<organism evidence="3">
    <name type="scientific">marine metagenome</name>
    <dbReference type="NCBI Taxonomy" id="408172"/>
    <lineage>
        <taxon>unclassified sequences</taxon>
        <taxon>metagenomes</taxon>
        <taxon>ecological metagenomes</taxon>
    </lineage>
</organism>
<name>A0A382C9D6_9ZZZZ</name>
<proteinExistence type="predicted"/>
<dbReference type="EMBL" id="UINC01033435">
    <property type="protein sequence ID" value="SVB22725.1"/>
    <property type="molecule type" value="Genomic_DNA"/>
</dbReference>
<gene>
    <name evidence="3" type="ORF">METZ01_LOCUS175579</name>
</gene>
<evidence type="ECO:0000313" key="3">
    <source>
        <dbReference type="EMBL" id="SVB22725.1"/>
    </source>
</evidence>
<evidence type="ECO:0000256" key="1">
    <source>
        <dbReference type="SAM" id="Coils"/>
    </source>
</evidence>
<dbReference type="InterPro" id="IPR024510">
    <property type="entry name" value="DUF2589"/>
</dbReference>
<protein>
    <submittedName>
        <fullName evidence="3">Uncharacterized protein</fullName>
    </submittedName>
</protein>
<sequence length="304" mass="35969">MGNTFSRKKKKVKFKLTPQQIKEYITDDGAIDMSKLRNEYDATSENKKKTPVKKKPVKKKPVKKNKDIPKIREEIVVIHEDDDIEITEKEKNEEEEESEEEFEVDEKDIELITEEHVRIAKPAFDTLVEALYDAGIKANRNVQVSNLYHLDWYFENFKDTLEAKDGDVEEILEEQNKILSENILRPRMIKIRVPSDDANSEEKWRVVEIPLFTLVKHNSLKIDTMDVELKFNMGKIIKKTELKKNKFHSNNDKEKKPLIKKKWKIRIATPIRDHSNFATLKIKFTYDSPLESMTRLTEKYDRFL</sequence>
<reference evidence="3" key="1">
    <citation type="submission" date="2018-05" db="EMBL/GenBank/DDBJ databases">
        <authorList>
            <person name="Lanie J.A."/>
            <person name="Ng W.-L."/>
            <person name="Kazmierczak K.M."/>
            <person name="Andrzejewski T.M."/>
            <person name="Davidsen T.M."/>
            <person name="Wayne K.J."/>
            <person name="Tettelin H."/>
            <person name="Glass J.I."/>
            <person name="Rusch D."/>
            <person name="Podicherti R."/>
            <person name="Tsui H.-C.T."/>
            <person name="Winkler M.E."/>
        </authorList>
    </citation>
    <scope>NUCLEOTIDE SEQUENCE</scope>
</reference>
<feature type="coiled-coil region" evidence="1">
    <location>
        <begin position="77"/>
        <end position="104"/>
    </location>
</feature>
<feature type="region of interest" description="Disordered" evidence="2">
    <location>
        <begin position="38"/>
        <end position="65"/>
    </location>
</feature>
<accession>A0A382C9D6</accession>
<keyword evidence="1" id="KW-0175">Coiled coil</keyword>
<dbReference type="Pfam" id="PF11655">
    <property type="entry name" value="DUF2589"/>
    <property type="match status" value="1"/>
</dbReference>
<feature type="compositionally biased region" description="Basic and acidic residues" evidence="2">
    <location>
        <begin position="38"/>
        <end position="48"/>
    </location>
</feature>